<proteinExistence type="predicted"/>
<dbReference type="EMBL" id="SSTE01006761">
    <property type="protein sequence ID" value="KAA0058519.1"/>
    <property type="molecule type" value="Genomic_DNA"/>
</dbReference>
<protein>
    <submittedName>
        <fullName evidence="1 2">RING-H2 finger protein ATL71</fullName>
    </submittedName>
</protein>
<dbReference type="AlphaFoldDB" id="A0A5D3C5U3"/>
<evidence type="ECO:0000313" key="4">
    <source>
        <dbReference type="Proteomes" id="UP000321947"/>
    </source>
</evidence>
<organism evidence="2 4">
    <name type="scientific">Cucumis melo var. makuwa</name>
    <name type="common">Oriental melon</name>
    <dbReference type="NCBI Taxonomy" id="1194695"/>
    <lineage>
        <taxon>Eukaryota</taxon>
        <taxon>Viridiplantae</taxon>
        <taxon>Streptophyta</taxon>
        <taxon>Embryophyta</taxon>
        <taxon>Tracheophyta</taxon>
        <taxon>Spermatophyta</taxon>
        <taxon>Magnoliopsida</taxon>
        <taxon>eudicotyledons</taxon>
        <taxon>Gunneridae</taxon>
        <taxon>Pentapetalae</taxon>
        <taxon>rosids</taxon>
        <taxon>fabids</taxon>
        <taxon>Cucurbitales</taxon>
        <taxon>Cucurbitaceae</taxon>
        <taxon>Benincaseae</taxon>
        <taxon>Cucumis</taxon>
    </lineage>
</organism>
<evidence type="ECO:0000313" key="1">
    <source>
        <dbReference type="EMBL" id="KAA0058519.1"/>
    </source>
</evidence>
<gene>
    <name evidence="2" type="ORF">E5676_scaffold606G001200</name>
    <name evidence="1" type="ORF">E6C27_scaffold132G001150</name>
</gene>
<reference evidence="3 4" key="1">
    <citation type="submission" date="2019-08" db="EMBL/GenBank/DDBJ databases">
        <title>Draft genome sequences of two oriental melons (Cucumis melo L. var makuwa).</title>
        <authorList>
            <person name="Kwon S.-Y."/>
        </authorList>
    </citation>
    <scope>NUCLEOTIDE SEQUENCE [LARGE SCALE GENOMIC DNA]</scope>
    <source>
        <strain evidence="4">cv. Chang Bougi</strain>
        <strain evidence="3">cv. SW 3</strain>
        <tissue evidence="2">Leaf</tissue>
    </source>
</reference>
<name>A0A5D3C5U3_CUCMM</name>
<dbReference type="EMBL" id="SSTD01013339">
    <property type="protein sequence ID" value="TYK07227.1"/>
    <property type="molecule type" value="Genomic_DNA"/>
</dbReference>
<comment type="caution">
    <text evidence="2">The sequence shown here is derived from an EMBL/GenBank/DDBJ whole genome shotgun (WGS) entry which is preliminary data.</text>
</comment>
<evidence type="ECO:0000313" key="3">
    <source>
        <dbReference type="Proteomes" id="UP000321393"/>
    </source>
</evidence>
<dbReference type="OrthoDB" id="1749943at2759"/>
<evidence type="ECO:0000313" key="2">
    <source>
        <dbReference type="EMBL" id="TYK07227.1"/>
    </source>
</evidence>
<accession>A0A5D3C5U3</accession>
<sequence>MFTKESRTTFLVSPLVKGSAKFFSDRTNSKEMVPSFTCESHCMDTGTDVPYNGTSPSRFLIHSASYPANSNAINSDSIVDLAIQVCFADFQDIAPPPSKNTYPLVELTSSLSMT</sequence>
<dbReference type="Proteomes" id="UP000321947">
    <property type="component" value="Unassembled WGS sequence"/>
</dbReference>
<dbReference type="Proteomes" id="UP000321393">
    <property type="component" value="Unassembled WGS sequence"/>
</dbReference>